<evidence type="ECO:0000256" key="1">
    <source>
        <dbReference type="ARBA" id="ARBA00004479"/>
    </source>
</evidence>
<keyword evidence="15" id="KW-0675">Receptor</keyword>
<dbReference type="PANTHER" id="PTHR48006:SF66">
    <property type="entry name" value="PROTEIN KINASE DOMAIN-CONTAINING PROTEIN"/>
    <property type="match status" value="1"/>
</dbReference>
<evidence type="ECO:0000256" key="16">
    <source>
        <dbReference type="ARBA" id="ARBA00023180"/>
    </source>
</evidence>
<evidence type="ECO:0000313" key="23">
    <source>
        <dbReference type="Proteomes" id="UP000187203"/>
    </source>
</evidence>
<dbReference type="InterPro" id="IPR000719">
    <property type="entry name" value="Prot_kinase_dom"/>
</dbReference>
<evidence type="ECO:0000256" key="2">
    <source>
        <dbReference type="ARBA" id="ARBA00012513"/>
    </source>
</evidence>
<dbReference type="InterPro" id="IPR051824">
    <property type="entry name" value="LRR_Rcpt-Like_S/T_Kinase"/>
</dbReference>
<keyword evidence="10 19" id="KW-0547">Nucleotide-binding</keyword>
<evidence type="ECO:0000256" key="5">
    <source>
        <dbReference type="ARBA" id="ARBA00022614"/>
    </source>
</evidence>
<evidence type="ECO:0000256" key="9">
    <source>
        <dbReference type="ARBA" id="ARBA00022737"/>
    </source>
</evidence>
<evidence type="ECO:0000259" key="21">
    <source>
        <dbReference type="PROSITE" id="PS50011"/>
    </source>
</evidence>
<dbReference type="PROSITE" id="PS50011">
    <property type="entry name" value="PROTEIN_KINASE_DOM"/>
    <property type="match status" value="1"/>
</dbReference>
<dbReference type="GO" id="GO:0005524">
    <property type="term" value="F:ATP binding"/>
    <property type="evidence" value="ECO:0007669"/>
    <property type="project" value="UniProtKB-UniRule"/>
</dbReference>
<dbReference type="Pfam" id="PF11721">
    <property type="entry name" value="Malectin"/>
    <property type="match status" value="1"/>
</dbReference>
<dbReference type="PANTHER" id="PTHR48006">
    <property type="entry name" value="LEUCINE-RICH REPEAT-CONTAINING PROTEIN DDB_G0281931-RELATED"/>
    <property type="match status" value="1"/>
</dbReference>
<dbReference type="InterPro" id="IPR017441">
    <property type="entry name" value="Protein_kinase_ATP_BS"/>
</dbReference>
<keyword evidence="5" id="KW-0433">Leucine-rich repeat</keyword>
<dbReference type="FunFam" id="2.60.120.430:FF:000004">
    <property type="entry name" value="Putative leucine-rich repeat receptor-like serine/threonine-protein kinase"/>
    <property type="match status" value="1"/>
</dbReference>
<dbReference type="EMBL" id="AWUE01018073">
    <property type="protein sequence ID" value="OMO82779.1"/>
    <property type="molecule type" value="Genomic_DNA"/>
</dbReference>
<name>A0A1R3IJL2_9ROSI</name>
<evidence type="ECO:0000256" key="8">
    <source>
        <dbReference type="ARBA" id="ARBA00022729"/>
    </source>
</evidence>
<evidence type="ECO:0000256" key="17">
    <source>
        <dbReference type="ARBA" id="ARBA00047899"/>
    </source>
</evidence>
<dbReference type="OrthoDB" id="1938112at2759"/>
<evidence type="ECO:0000256" key="11">
    <source>
        <dbReference type="ARBA" id="ARBA00022777"/>
    </source>
</evidence>
<evidence type="ECO:0000256" key="20">
    <source>
        <dbReference type="SAM" id="Phobius"/>
    </source>
</evidence>
<comment type="catalytic activity">
    <reaction evidence="18">
        <text>L-seryl-[protein] + ATP = O-phospho-L-seryl-[protein] + ADP + H(+)</text>
        <dbReference type="Rhea" id="RHEA:17989"/>
        <dbReference type="Rhea" id="RHEA-COMP:9863"/>
        <dbReference type="Rhea" id="RHEA-COMP:11604"/>
        <dbReference type="ChEBI" id="CHEBI:15378"/>
        <dbReference type="ChEBI" id="CHEBI:29999"/>
        <dbReference type="ChEBI" id="CHEBI:30616"/>
        <dbReference type="ChEBI" id="CHEBI:83421"/>
        <dbReference type="ChEBI" id="CHEBI:456216"/>
        <dbReference type="EC" id="2.7.11.1"/>
    </reaction>
</comment>
<evidence type="ECO:0000256" key="13">
    <source>
        <dbReference type="ARBA" id="ARBA00022989"/>
    </source>
</evidence>
<evidence type="ECO:0000256" key="19">
    <source>
        <dbReference type="PROSITE-ProRule" id="PRU10141"/>
    </source>
</evidence>
<feature type="transmembrane region" description="Helical" evidence="20">
    <location>
        <begin position="275"/>
        <end position="296"/>
    </location>
</feature>
<keyword evidence="12 19" id="KW-0067">ATP-binding</keyword>
<reference evidence="23" key="1">
    <citation type="submission" date="2013-09" db="EMBL/GenBank/DDBJ databases">
        <title>Corchorus olitorius genome sequencing.</title>
        <authorList>
            <person name="Alam M."/>
            <person name="Haque M.S."/>
            <person name="Islam M.S."/>
            <person name="Emdad E.M."/>
            <person name="Islam M.M."/>
            <person name="Ahmed B."/>
            <person name="Halim A."/>
            <person name="Hossen Q.M.M."/>
            <person name="Hossain M.Z."/>
            <person name="Ahmed R."/>
            <person name="Khan M.M."/>
            <person name="Islam R."/>
            <person name="Rashid M.M."/>
            <person name="Khan S.A."/>
            <person name="Rahman M.S."/>
            <person name="Alam M."/>
            <person name="Yahiya A.S."/>
            <person name="Khan M.S."/>
            <person name="Azam M.S."/>
            <person name="Haque T."/>
            <person name="Lashkar M.Z.H."/>
            <person name="Akhand A.I."/>
            <person name="Morshed G."/>
            <person name="Roy S."/>
            <person name="Uddin K.S."/>
            <person name="Rabeya T."/>
            <person name="Hossain A.S."/>
            <person name="Chowdhury A."/>
            <person name="Snigdha A.R."/>
            <person name="Mortoza M.S."/>
            <person name="Matin S.A."/>
            <person name="Hoque S.M.E."/>
            <person name="Islam M.K."/>
            <person name="Roy D.K."/>
            <person name="Haider R."/>
            <person name="Moosa M.M."/>
            <person name="Elias S.M."/>
            <person name="Hasan A.M."/>
            <person name="Jahan S."/>
            <person name="Shafiuddin M."/>
            <person name="Mahmood N."/>
            <person name="Shommy N.S."/>
        </authorList>
    </citation>
    <scope>NUCLEOTIDE SEQUENCE [LARGE SCALE GENOMIC DNA]</scope>
    <source>
        <strain evidence="23">cv. O-4</strain>
    </source>
</reference>
<keyword evidence="7 20" id="KW-0812">Transmembrane</keyword>
<dbReference type="InterPro" id="IPR021720">
    <property type="entry name" value="Malectin_dom"/>
</dbReference>
<dbReference type="AlphaFoldDB" id="A0A1R3IJL2"/>
<keyword evidence="16" id="KW-0325">Glycoprotein</keyword>
<dbReference type="InterPro" id="IPR011009">
    <property type="entry name" value="Kinase-like_dom_sf"/>
</dbReference>
<keyword evidence="23" id="KW-1185">Reference proteome</keyword>
<dbReference type="Gene3D" id="3.30.200.20">
    <property type="entry name" value="Phosphorylase Kinase, domain 1"/>
    <property type="match status" value="1"/>
</dbReference>
<evidence type="ECO:0000256" key="18">
    <source>
        <dbReference type="ARBA" id="ARBA00048679"/>
    </source>
</evidence>
<keyword evidence="6" id="KW-0808">Transferase</keyword>
<evidence type="ECO:0000256" key="3">
    <source>
        <dbReference type="ARBA" id="ARBA00022527"/>
    </source>
</evidence>
<evidence type="ECO:0000313" key="22">
    <source>
        <dbReference type="EMBL" id="OMO82779.1"/>
    </source>
</evidence>
<keyword evidence="14 20" id="KW-0472">Membrane</keyword>
<organism evidence="22 23">
    <name type="scientific">Corchorus olitorius</name>
    <dbReference type="NCBI Taxonomy" id="93759"/>
    <lineage>
        <taxon>Eukaryota</taxon>
        <taxon>Viridiplantae</taxon>
        <taxon>Streptophyta</taxon>
        <taxon>Embryophyta</taxon>
        <taxon>Tracheophyta</taxon>
        <taxon>Spermatophyta</taxon>
        <taxon>Magnoliopsida</taxon>
        <taxon>eudicotyledons</taxon>
        <taxon>Gunneridae</taxon>
        <taxon>Pentapetalae</taxon>
        <taxon>rosids</taxon>
        <taxon>malvids</taxon>
        <taxon>Malvales</taxon>
        <taxon>Malvaceae</taxon>
        <taxon>Grewioideae</taxon>
        <taxon>Apeibeae</taxon>
        <taxon>Corchorus</taxon>
    </lineage>
</organism>
<protein>
    <recommendedName>
        <fullName evidence="2">non-specific serine/threonine protein kinase</fullName>
        <ecNumber evidence="2">2.7.11.1</ecNumber>
    </recommendedName>
</protein>
<keyword evidence="4" id="KW-0597">Phosphoprotein</keyword>
<dbReference type="Proteomes" id="UP000187203">
    <property type="component" value="Unassembled WGS sequence"/>
</dbReference>
<evidence type="ECO:0000256" key="14">
    <source>
        <dbReference type="ARBA" id="ARBA00023136"/>
    </source>
</evidence>
<dbReference type="Gene3D" id="2.60.120.430">
    <property type="entry name" value="Galactose-binding lectin"/>
    <property type="match status" value="1"/>
</dbReference>
<dbReference type="InterPro" id="IPR001245">
    <property type="entry name" value="Ser-Thr/Tyr_kinase_cat_dom"/>
</dbReference>
<keyword evidence="13 20" id="KW-1133">Transmembrane helix</keyword>
<dbReference type="Pfam" id="PF07714">
    <property type="entry name" value="PK_Tyr_Ser-Thr"/>
    <property type="match status" value="1"/>
</dbReference>
<dbReference type="GO" id="GO:0016020">
    <property type="term" value="C:membrane"/>
    <property type="evidence" value="ECO:0007669"/>
    <property type="project" value="UniProtKB-SubCell"/>
</dbReference>
<dbReference type="STRING" id="93759.A0A1R3IJL2"/>
<dbReference type="EC" id="2.7.11.1" evidence="2"/>
<feature type="domain" description="Protein kinase" evidence="21">
    <location>
        <begin position="332"/>
        <end position="484"/>
    </location>
</feature>
<sequence length="484" mass="54478">MSQNVYFVTSEGYNSWKDILQTDLSYNYNLSESSLLASCGENLNLFKSNSGSKNSGQDICLKNYPCLKDQYSVHINCGGEATTIEGINYEADDDKGGPAKYYHVKETWETSSTGHFWDIAVSAGDYIAQNVSILKTNNSELYTRARLSPLSLTYYFRCLANGSYTVTLHFAEIVIRDNRSFRSVGRRIFDVYVQEKLVLKDFNIKTEAKGVDKAVNRTIKTYVSNKTLTVRFHWAGKGTTAIPRRGTYGPLISAISVDSYFKPSIPHGGNMKMKFVVGAVVSALCLILIILGILWWKVYFRREMSREQVLRGLDLQVGFFTFRQMKAATNNFDTANKIGEGGFGSVYKGELLDGTIIAIKKLSSRSRQGDREFLNELGMISRLQHPNLVKMYGCCIEGAQLLGYMAPEYALWGYLTYKADVYSFGIVALEIVAGKRNAKHQLDGDFVCLQDQALVLQQNRNLMELVDPRLGAEFNKEEAIRMIK</sequence>
<accession>A0A1R3IJL2</accession>
<evidence type="ECO:0000256" key="7">
    <source>
        <dbReference type="ARBA" id="ARBA00022692"/>
    </source>
</evidence>
<proteinExistence type="predicted"/>
<dbReference type="FunFam" id="3.30.200.20:FF:000217">
    <property type="entry name" value="probable LRR receptor-like serine/threonine-protein kinase At1g53430"/>
    <property type="match status" value="1"/>
</dbReference>
<dbReference type="Gene3D" id="1.10.510.10">
    <property type="entry name" value="Transferase(Phosphotransferase) domain 1"/>
    <property type="match status" value="1"/>
</dbReference>
<evidence type="ECO:0000256" key="4">
    <source>
        <dbReference type="ARBA" id="ARBA00022553"/>
    </source>
</evidence>
<dbReference type="GO" id="GO:0004674">
    <property type="term" value="F:protein serine/threonine kinase activity"/>
    <property type="evidence" value="ECO:0007669"/>
    <property type="project" value="UniProtKB-KW"/>
</dbReference>
<gene>
    <name evidence="22" type="ORF">COLO4_22841</name>
</gene>
<evidence type="ECO:0000256" key="6">
    <source>
        <dbReference type="ARBA" id="ARBA00022679"/>
    </source>
</evidence>
<evidence type="ECO:0000256" key="10">
    <source>
        <dbReference type="ARBA" id="ARBA00022741"/>
    </source>
</evidence>
<comment type="catalytic activity">
    <reaction evidence="17">
        <text>L-threonyl-[protein] + ATP = O-phospho-L-threonyl-[protein] + ADP + H(+)</text>
        <dbReference type="Rhea" id="RHEA:46608"/>
        <dbReference type="Rhea" id="RHEA-COMP:11060"/>
        <dbReference type="Rhea" id="RHEA-COMP:11605"/>
        <dbReference type="ChEBI" id="CHEBI:15378"/>
        <dbReference type="ChEBI" id="CHEBI:30013"/>
        <dbReference type="ChEBI" id="CHEBI:30616"/>
        <dbReference type="ChEBI" id="CHEBI:61977"/>
        <dbReference type="ChEBI" id="CHEBI:456216"/>
        <dbReference type="EC" id="2.7.11.1"/>
    </reaction>
</comment>
<dbReference type="PROSITE" id="PS00107">
    <property type="entry name" value="PROTEIN_KINASE_ATP"/>
    <property type="match status" value="1"/>
</dbReference>
<dbReference type="SUPFAM" id="SSF56112">
    <property type="entry name" value="Protein kinase-like (PK-like)"/>
    <property type="match status" value="1"/>
</dbReference>
<keyword evidence="11" id="KW-0418">Kinase</keyword>
<keyword evidence="8" id="KW-0732">Signal</keyword>
<evidence type="ECO:0000256" key="15">
    <source>
        <dbReference type="ARBA" id="ARBA00023170"/>
    </source>
</evidence>
<feature type="binding site" evidence="19">
    <location>
        <position position="361"/>
    </location>
    <ligand>
        <name>ATP</name>
        <dbReference type="ChEBI" id="CHEBI:30616"/>
    </ligand>
</feature>
<comment type="caution">
    <text evidence="22">The sequence shown here is derived from an EMBL/GenBank/DDBJ whole genome shotgun (WGS) entry which is preliminary data.</text>
</comment>
<keyword evidence="3" id="KW-0723">Serine/threonine-protein kinase</keyword>
<keyword evidence="9" id="KW-0677">Repeat</keyword>
<evidence type="ECO:0000256" key="12">
    <source>
        <dbReference type="ARBA" id="ARBA00022840"/>
    </source>
</evidence>
<comment type="subcellular location">
    <subcellularLocation>
        <location evidence="1">Membrane</location>
        <topology evidence="1">Single-pass type I membrane protein</topology>
    </subcellularLocation>
</comment>